<accession>A0AAD5SXV7</accession>
<reference evidence="4" key="1">
    <citation type="submission" date="2020-05" db="EMBL/GenBank/DDBJ databases">
        <title>Phylogenomic resolution of chytrid fungi.</title>
        <authorList>
            <person name="Stajich J.E."/>
            <person name="Amses K."/>
            <person name="Simmons R."/>
            <person name="Seto K."/>
            <person name="Myers J."/>
            <person name="Bonds A."/>
            <person name="Quandt C.A."/>
            <person name="Barry K."/>
            <person name="Liu P."/>
            <person name="Grigoriev I."/>
            <person name="Longcore J.E."/>
            <person name="James T.Y."/>
        </authorList>
    </citation>
    <scope>NUCLEOTIDE SEQUENCE</scope>
    <source>
        <strain evidence="4">JEL0513</strain>
    </source>
</reference>
<dbReference type="PANTHER" id="PTHR13018:SF5">
    <property type="entry name" value="RE44586P"/>
    <property type="match status" value="1"/>
</dbReference>
<dbReference type="PANTHER" id="PTHR13018">
    <property type="entry name" value="PROBABLE MEMBRANE PROTEIN DUF221-RELATED"/>
    <property type="match status" value="1"/>
</dbReference>
<dbReference type="Pfam" id="PF02714">
    <property type="entry name" value="RSN1_7TM"/>
    <property type="match status" value="1"/>
</dbReference>
<dbReference type="InterPro" id="IPR003864">
    <property type="entry name" value="CSC1/OSCA1-like_7TM"/>
</dbReference>
<comment type="caution">
    <text evidence="4">The sequence shown here is derived from an EMBL/GenBank/DDBJ whole genome shotgun (WGS) entry which is preliminary data.</text>
</comment>
<dbReference type="AlphaFoldDB" id="A0AAD5SXV7"/>
<feature type="transmembrane region" description="Helical" evidence="1">
    <location>
        <begin position="464"/>
        <end position="492"/>
    </location>
</feature>
<protein>
    <recommendedName>
        <fullName evidence="6">DUF221-domain-containing protein</fullName>
    </recommendedName>
</protein>
<keyword evidence="1" id="KW-0472">Membrane</keyword>
<dbReference type="GO" id="GO:0005227">
    <property type="term" value="F:calcium-activated cation channel activity"/>
    <property type="evidence" value="ECO:0007669"/>
    <property type="project" value="InterPro"/>
</dbReference>
<evidence type="ECO:0000259" key="2">
    <source>
        <dbReference type="Pfam" id="PF02714"/>
    </source>
</evidence>
<feature type="transmembrane region" description="Helical" evidence="1">
    <location>
        <begin position="58"/>
        <end position="78"/>
    </location>
</feature>
<dbReference type="GO" id="GO:0005886">
    <property type="term" value="C:plasma membrane"/>
    <property type="evidence" value="ECO:0007669"/>
    <property type="project" value="TreeGrafter"/>
</dbReference>
<feature type="transmembrane region" description="Helical" evidence="1">
    <location>
        <begin position="542"/>
        <end position="563"/>
    </location>
</feature>
<feature type="transmembrane region" description="Helical" evidence="1">
    <location>
        <begin position="513"/>
        <end position="536"/>
    </location>
</feature>
<evidence type="ECO:0000256" key="1">
    <source>
        <dbReference type="SAM" id="Phobius"/>
    </source>
</evidence>
<feature type="transmembrane region" description="Helical" evidence="1">
    <location>
        <begin position="616"/>
        <end position="634"/>
    </location>
</feature>
<keyword evidence="1" id="KW-0812">Transmembrane</keyword>
<name>A0AAD5SXV7_9FUNG</name>
<feature type="transmembrane region" description="Helical" evidence="1">
    <location>
        <begin position="333"/>
        <end position="354"/>
    </location>
</feature>
<proteinExistence type="predicted"/>
<feature type="transmembrane region" description="Helical" evidence="1">
    <location>
        <begin position="374"/>
        <end position="398"/>
    </location>
</feature>
<evidence type="ECO:0008006" key="6">
    <source>
        <dbReference type="Google" id="ProtNLM"/>
    </source>
</evidence>
<keyword evidence="5" id="KW-1185">Reference proteome</keyword>
<feature type="non-terminal residue" evidence="4">
    <location>
        <position position="1"/>
    </location>
</feature>
<dbReference type="EMBL" id="JADGJH010002361">
    <property type="protein sequence ID" value="KAJ3099216.1"/>
    <property type="molecule type" value="Genomic_DNA"/>
</dbReference>
<feature type="transmembrane region" description="Helical" evidence="1">
    <location>
        <begin position="419"/>
        <end position="439"/>
    </location>
</feature>
<dbReference type="InterPro" id="IPR045122">
    <property type="entry name" value="Csc1-like"/>
</dbReference>
<feature type="domain" description="CSC1/OSCA1-like 7TM region" evidence="2">
    <location>
        <begin position="327"/>
        <end position="598"/>
    </location>
</feature>
<keyword evidence="1" id="KW-1133">Transmembrane helix</keyword>
<organism evidence="4 5">
    <name type="scientific">Physocladia obscura</name>
    <dbReference type="NCBI Taxonomy" id="109957"/>
    <lineage>
        <taxon>Eukaryota</taxon>
        <taxon>Fungi</taxon>
        <taxon>Fungi incertae sedis</taxon>
        <taxon>Chytridiomycota</taxon>
        <taxon>Chytridiomycota incertae sedis</taxon>
        <taxon>Chytridiomycetes</taxon>
        <taxon>Chytridiales</taxon>
        <taxon>Chytriomycetaceae</taxon>
        <taxon>Physocladia</taxon>
    </lineage>
</organism>
<evidence type="ECO:0000313" key="4">
    <source>
        <dbReference type="EMBL" id="KAJ3099216.1"/>
    </source>
</evidence>
<sequence length="635" mass="71635">MPTNFFSGNLHPVVGNHSLSAVDASPNPTPPTSDYDEKAALKALTIENVPYNSPFLRVHLLFTWLFSLIAYACLIAFYRSHVNLKHYYASSILKRTSLSKIEYRDLEEEVDLAAYFESLEIGHVENVVVCRQWTKLREAVRARMYYLQQLERLFTDCVRSGALKDLSPFTSDDLERPDVNSPNEASHEDSALLARRGILLSAVSDPGLRAILAHLNSIKPASRRLSHHIGFLGLFGQRVDSADYYAEKYMEADLLVEELRLVPEDSSCTAVAFVTFDSPQSAVLASQIMIQKRPFACIAQMAPEPRDIYWPNLSSRTASASIKLFRNLVMNTISVLIFLSSILWVAFSSVLPNWKQLPFLQEMFDNLSTPVREFLQQVIPVVLFTAWTSSLPLLLIVICQLQGLEAISWIEQAVFSKYYTHQIFNILLYIAGLTIWRQWFNPNGENRTPLDIVGDLMPKSSSQIIAYVLIQTFAISPAQLLNVGPLVFTWIIRNSPWSRNSPRDTSDAYFPSLLTSLNYGVSYTIPAVIWVIGLTYSCIAPLILPFCACYFLIAYFVNKYILLYIHVPKYETGGMHVPIVVSRLMYGVAIFQFTMMGVLAIKYGGSWNEPGKPGEWSNYVQMVIGVLPLLVANVL</sequence>
<evidence type="ECO:0000313" key="5">
    <source>
        <dbReference type="Proteomes" id="UP001211907"/>
    </source>
</evidence>
<dbReference type="Proteomes" id="UP001211907">
    <property type="component" value="Unassembled WGS sequence"/>
</dbReference>
<gene>
    <name evidence="4" type="ORF">HK100_004935</name>
</gene>
<evidence type="ECO:0000259" key="3">
    <source>
        <dbReference type="Pfam" id="PF14703"/>
    </source>
</evidence>
<dbReference type="InterPro" id="IPR027815">
    <property type="entry name" value="CSC1/OSCA1-like_cyt"/>
</dbReference>
<dbReference type="Pfam" id="PF14703">
    <property type="entry name" value="PHM7_cyt"/>
    <property type="match status" value="1"/>
</dbReference>
<feature type="domain" description="CSC1/OSCA1-like cytosolic" evidence="3">
    <location>
        <begin position="105"/>
        <end position="312"/>
    </location>
</feature>
<feature type="transmembrane region" description="Helical" evidence="1">
    <location>
        <begin position="584"/>
        <end position="604"/>
    </location>
</feature>